<sequence length="323" mass="36761">MKSNLDLIDECDVFPYPDKDPQEYAALLRTIYVLVWDDVPLGYLRSSVVDRLEQVPINIRGEIQVNHAARTVSAFRQFPSEEARSKAVAAIAAYWRDSEIFEILAGWRNELYPVYGPGNELLFSVERSASALFGVVTYGVHMTAYVKDESASYGLKLWVPRRAKGKQTYPSMLDNTVAGGIATGEEPFESLVREAEEEASLPEALVRERVTYHGVVTYTYIRESRAGGESGMIQPECQHVYDLELPADVVPKPNDSEVEEFYLWTVDEVQEHMAMGEFKPNCALVVVDFFLRRGILTGENEKNYEEIKRRLHRELEFPGPHRD</sequence>
<dbReference type="EMBL" id="KN832877">
    <property type="protein sequence ID" value="KIN00232.1"/>
    <property type="molecule type" value="Genomic_DNA"/>
</dbReference>
<dbReference type="Pfam" id="PF15916">
    <property type="entry name" value="DUF4743"/>
    <property type="match status" value="1"/>
</dbReference>
<protein>
    <recommendedName>
        <fullName evidence="1">Nudix hydrolase domain-containing protein</fullName>
    </recommendedName>
</protein>
<dbReference type="OrthoDB" id="10261522at2759"/>
<dbReference type="InterPro" id="IPR000086">
    <property type="entry name" value="NUDIX_hydrolase_dom"/>
</dbReference>
<dbReference type="InParanoid" id="A0A0C3HD29"/>
<dbReference type="InterPro" id="IPR031804">
    <property type="entry name" value="DUF4743"/>
</dbReference>
<dbReference type="PROSITE" id="PS51462">
    <property type="entry name" value="NUDIX"/>
    <property type="match status" value="1"/>
</dbReference>
<organism evidence="2 3">
    <name type="scientific">Oidiodendron maius (strain Zn)</name>
    <dbReference type="NCBI Taxonomy" id="913774"/>
    <lineage>
        <taxon>Eukaryota</taxon>
        <taxon>Fungi</taxon>
        <taxon>Dikarya</taxon>
        <taxon>Ascomycota</taxon>
        <taxon>Pezizomycotina</taxon>
        <taxon>Leotiomycetes</taxon>
        <taxon>Leotiomycetes incertae sedis</taxon>
        <taxon>Myxotrichaceae</taxon>
        <taxon>Oidiodendron</taxon>
    </lineage>
</organism>
<dbReference type="FunFam" id="3.90.79.10:FF:000019">
    <property type="entry name" value="Thiamin pyrophosphokinase, putative"/>
    <property type="match status" value="1"/>
</dbReference>
<reference evidence="3" key="2">
    <citation type="submission" date="2015-01" db="EMBL/GenBank/DDBJ databases">
        <title>Evolutionary Origins and Diversification of the Mycorrhizal Mutualists.</title>
        <authorList>
            <consortium name="DOE Joint Genome Institute"/>
            <consortium name="Mycorrhizal Genomics Consortium"/>
            <person name="Kohler A."/>
            <person name="Kuo A."/>
            <person name="Nagy L.G."/>
            <person name="Floudas D."/>
            <person name="Copeland A."/>
            <person name="Barry K.W."/>
            <person name="Cichocki N."/>
            <person name="Veneault-Fourrey C."/>
            <person name="LaButti K."/>
            <person name="Lindquist E.A."/>
            <person name="Lipzen A."/>
            <person name="Lundell T."/>
            <person name="Morin E."/>
            <person name="Murat C."/>
            <person name="Riley R."/>
            <person name="Ohm R."/>
            <person name="Sun H."/>
            <person name="Tunlid A."/>
            <person name="Henrissat B."/>
            <person name="Grigoriev I.V."/>
            <person name="Hibbett D.S."/>
            <person name="Martin F."/>
        </authorList>
    </citation>
    <scope>NUCLEOTIDE SEQUENCE [LARGE SCALE GENOMIC DNA]</scope>
    <source>
        <strain evidence="3">Zn</strain>
    </source>
</reference>
<dbReference type="AlphaFoldDB" id="A0A0C3HD29"/>
<dbReference type="SUPFAM" id="SSF55811">
    <property type="entry name" value="Nudix"/>
    <property type="match status" value="1"/>
</dbReference>
<evidence type="ECO:0000259" key="1">
    <source>
        <dbReference type="PROSITE" id="PS51462"/>
    </source>
</evidence>
<dbReference type="GO" id="GO:0044715">
    <property type="term" value="F:8-oxo-dGDP phosphatase activity"/>
    <property type="evidence" value="ECO:0007669"/>
    <property type="project" value="TreeGrafter"/>
</dbReference>
<dbReference type="Gene3D" id="3.90.79.10">
    <property type="entry name" value="Nucleoside Triphosphate Pyrophosphohydrolase"/>
    <property type="match status" value="1"/>
</dbReference>
<evidence type="ECO:0000313" key="2">
    <source>
        <dbReference type="EMBL" id="KIN00232.1"/>
    </source>
</evidence>
<dbReference type="CDD" id="cd03676">
    <property type="entry name" value="NUDIX_Tnr3_like"/>
    <property type="match status" value="1"/>
</dbReference>
<dbReference type="PANTHER" id="PTHR13622">
    <property type="entry name" value="THIAMIN PYROPHOSPHOKINASE"/>
    <property type="match status" value="1"/>
</dbReference>
<proteinExistence type="predicted"/>
<evidence type="ECO:0000313" key="3">
    <source>
        <dbReference type="Proteomes" id="UP000054321"/>
    </source>
</evidence>
<gene>
    <name evidence="2" type="ORF">OIDMADRAFT_29361</name>
</gene>
<dbReference type="Pfam" id="PF00293">
    <property type="entry name" value="NUDIX"/>
    <property type="match status" value="1"/>
</dbReference>
<accession>A0A0C3HD29</accession>
<keyword evidence="3" id="KW-1185">Reference proteome</keyword>
<dbReference type="InterPro" id="IPR015797">
    <property type="entry name" value="NUDIX_hydrolase-like_dom_sf"/>
</dbReference>
<dbReference type="HOGENOM" id="CLU_048013_0_0_1"/>
<reference evidence="2 3" key="1">
    <citation type="submission" date="2014-04" db="EMBL/GenBank/DDBJ databases">
        <authorList>
            <consortium name="DOE Joint Genome Institute"/>
            <person name="Kuo A."/>
            <person name="Martino E."/>
            <person name="Perotto S."/>
            <person name="Kohler A."/>
            <person name="Nagy L.G."/>
            <person name="Floudas D."/>
            <person name="Copeland A."/>
            <person name="Barry K.W."/>
            <person name="Cichocki N."/>
            <person name="Veneault-Fourrey C."/>
            <person name="LaButti K."/>
            <person name="Lindquist E.A."/>
            <person name="Lipzen A."/>
            <person name="Lundell T."/>
            <person name="Morin E."/>
            <person name="Murat C."/>
            <person name="Sun H."/>
            <person name="Tunlid A."/>
            <person name="Henrissat B."/>
            <person name="Grigoriev I.V."/>
            <person name="Hibbett D.S."/>
            <person name="Martin F."/>
            <person name="Nordberg H.P."/>
            <person name="Cantor M.N."/>
            <person name="Hua S.X."/>
        </authorList>
    </citation>
    <scope>NUCLEOTIDE SEQUENCE [LARGE SCALE GENOMIC DNA]</scope>
    <source>
        <strain evidence="2 3">Zn</strain>
    </source>
</reference>
<dbReference type="PANTHER" id="PTHR13622:SF8">
    <property type="entry name" value="THIAMIN PYROPHOSPHOKINASE 1"/>
    <property type="match status" value="1"/>
</dbReference>
<dbReference type="FunCoup" id="A0A0C3HD29">
    <property type="interactions" value="64"/>
</dbReference>
<dbReference type="Proteomes" id="UP000054321">
    <property type="component" value="Unassembled WGS sequence"/>
</dbReference>
<dbReference type="STRING" id="913774.A0A0C3HD29"/>
<name>A0A0C3HD29_OIDMZ</name>
<feature type="domain" description="Nudix hydrolase" evidence="1">
    <location>
        <begin position="137"/>
        <end position="288"/>
    </location>
</feature>